<comment type="caution">
    <text evidence="2">The sequence shown here is derived from an EMBL/GenBank/DDBJ whole genome shotgun (WGS) entry which is preliminary data.</text>
</comment>
<evidence type="ECO:0000313" key="2">
    <source>
        <dbReference type="EMBL" id="EBR0846423.1"/>
    </source>
</evidence>
<dbReference type="InterPro" id="IPR052755">
    <property type="entry name" value="Lysozyme_Inhibitor_LprI"/>
</dbReference>
<dbReference type="GO" id="GO:0005576">
    <property type="term" value="C:extracellular region"/>
    <property type="evidence" value="ECO:0007669"/>
    <property type="project" value="TreeGrafter"/>
</dbReference>
<dbReference type="AlphaFoldDB" id="A0A5U6SQ71"/>
<evidence type="ECO:0008006" key="3">
    <source>
        <dbReference type="Google" id="ProtNLM"/>
    </source>
</evidence>
<keyword evidence="1" id="KW-0732">Signal</keyword>
<feature type="signal peptide" evidence="1">
    <location>
        <begin position="1"/>
        <end position="20"/>
    </location>
</feature>
<organism evidence="2">
    <name type="scientific">Salmonella enterica</name>
    <name type="common">Salmonella choleraesuis</name>
    <dbReference type="NCBI Taxonomy" id="28901"/>
    <lineage>
        <taxon>Bacteria</taxon>
        <taxon>Pseudomonadati</taxon>
        <taxon>Pseudomonadota</taxon>
        <taxon>Gammaproteobacteria</taxon>
        <taxon>Enterobacterales</taxon>
        <taxon>Enterobacteriaceae</taxon>
        <taxon>Salmonella</taxon>
    </lineage>
</organism>
<evidence type="ECO:0000256" key="1">
    <source>
        <dbReference type="SAM" id="SignalP"/>
    </source>
</evidence>
<protein>
    <recommendedName>
        <fullName evidence="3">DUF1311 domain-containing protein</fullName>
    </recommendedName>
</protein>
<feature type="chain" id="PRO_5026227206" description="DUF1311 domain-containing protein" evidence="1">
    <location>
        <begin position="21"/>
        <end position="112"/>
    </location>
</feature>
<dbReference type="EMBL" id="AAGRCI010000040">
    <property type="protein sequence ID" value="EBR0846423.1"/>
    <property type="molecule type" value="Genomic_DNA"/>
</dbReference>
<dbReference type="PANTHER" id="PTHR37549">
    <property type="entry name" value="LIPOPROTEIN LPRI"/>
    <property type="match status" value="1"/>
</dbReference>
<name>A0A5U6SQ71_SALER</name>
<dbReference type="PANTHER" id="PTHR37549:SF1">
    <property type="entry name" value="LIPOPROTEIN LPRI"/>
    <property type="match status" value="1"/>
</dbReference>
<accession>A0A5U6SQ71</accession>
<gene>
    <name evidence="2" type="ORF">BRO79_23790</name>
</gene>
<sequence>MTIYKKFCALLFLVSGVVSAASFDCLRVTGTDEKAVCANRQLSDLDVEMAVKYHWLSGLAGMGVAGDMRDSQQLWLQKRRACGGDTDCLHTLYLQRIQALNRIYDAIPKPVI</sequence>
<reference evidence="2" key="1">
    <citation type="submission" date="2018-07" db="EMBL/GenBank/DDBJ databases">
        <authorList>
            <consortium name="GenomeTrakr network: Whole genome sequencing for foodborne pathogen traceback"/>
        </authorList>
    </citation>
    <scope>NUCLEOTIDE SEQUENCE</scope>
    <source>
        <strain evidence="2">CFSAN056582</strain>
    </source>
</reference>
<proteinExistence type="predicted"/>